<dbReference type="NCBIfam" id="TIGR00180">
    <property type="entry name" value="parB_part"/>
    <property type="match status" value="1"/>
</dbReference>
<dbReference type="Gene3D" id="1.10.10.2830">
    <property type="match status" value="1"/>
</dbReference>
<dbReference type="GO" id="GO:0045881">
    <property type="term" value="P:positive regulation of sporulation resulting in formation of a cellular spore"/>
    <property type="evidence" value="ECO:0007669"/>
    <property type="project" value="TreeGrafter"/>
</dbReference>
<name>A0A410PYR5_9FIRM</name>
<dbReference type="PANTHER" id="PTHR33375">
    <property type="entry name" value="CHROMOSOME-PARTITIONING PROTEIN PARB-RELATED"/>
    <property type="match status" value="1"/>
</dbReference>
<dbReference type="InterPro" id="IPR036086">
    <property type="entry name" value="ParB/Sulfiredoxin_sf"/>
</dbReference>
<comment type="subcellular location">
    <subcellularLocation>
        <location evidence="1">Cytoplasm</location>
        <location evidence="1">Nucleoid</location>
    </subcellularLocation>
</comment>
<dbReference type="Pfam" id="PF02195">
    <property type="entry name" value="ParB_N"/>
    <property type="match status" value="1"/>
</dbReference>
<dbReference type="EMBL" id="CP035281">
    <property type="protein sequence ID" value="QAT44024.1"/>
    <property type="molecule type" value="Genomic_DNA"/>
</dbReference>
<keyword evidence="7" id="KW-1185">Reference proteome</keyword>
<dbReference type="KEGG" id="amij:EQM06_12770"/>
<dbReference type="Gene3D" id="3.90.1530.30">
    <property type="match status" value="1"/>
</dbReference>
<evidence type="ECO:0000256" key="3">
    <source>
        <dbReference type="ARBA" id="ARBA00023125"/>
    </source>
</evidence>
<comment type="similarity">
    <text evidence="2">Belongs to the ParB family.</text>
</comment>
<dbReference type="FunFam" id="1.10.10.2830:FF:000001">
    <property type="entry name" value="Chromosome partitioning protein ParB"/>
    <property type="match status" value="1"/>
</dbReference>
<dbReference type="OrthoDB" id="9802051at2"/>
<dbReference type="GO" id="GO:0003677">
    <property type="term" value="F:DNA binding"/>
    <property type="evidence" value="ECO:0007669"/>
    <property type="project" value="UniProtKB-KW"/>
</dbReference>
<dbReference type="GO" id="GO:0005694">
    <property type="term" value="C:chromosome"/>
    <property type="evidence" value="ECO:0007669"/>
    <property type="project" value="TreeGrafter"/>
</dbReference>
<dbReference type="PANTHER" id="PTHR33375:SF8">
    <property type="entry name" value="NUCLEOID OCCLUSION PROTEIN"/>
    <property type="match status" value="1"/>
</dbReference>
<reference evidence="6 7" key="1">
    <citation type="submission" date="2019-01" db="EMBL/GenBank/DDBJ databases">
        <title>Draft genomes of a novel of Aminipila strains.</title>
        <authorList>
            <person name="Ma S."/>
        </authorList>
    </citation>
    <scope>NUCLEOTIDE SEQUENCE [LARGE SCALE GENOMIC DNA]</scope>
    <source>
        <strain evidence="7">JN-39</strain>
    </source>
</reference>
<keyword evidence="4" id="KW-0175">Coiled coil</keyword>
<feature type="domain" description="ParB-like N-terminal" evidence="5">
    <location>
        <begin position="7"/>
        <end position="97"/>
    </location>
</feature>
<evidence type="ECO:0000256" key="1">
    <source>
        <dbReference type="ARBA" id="ARBA00004453"/>
    </source>
</evidence>
<dbReference type="AlphaFoldDB" id="A0A410PYR5"/>
<organism evidence="6 7">
    <name type="scientific">Aminipila luticellarii</name>
    <dbReference type="NCBI Taxonomy" id="2507160"/>
    <lineage>
        <taxon>Bacteria</taxon>
        <taxon>Bacillati</taxon>
        <taxon>Bacillota</taxon>
        <taxon>Clostridia</taxon>
        <taxon>Peptostreptococcales</taxon>
        <taxon>Anaerovoracaceae</taxon>
        <taxon>Aminipila</taxon>
    </lineage>
</organism>
<accession>A0A410PYR5</accession>
<evidence type="ECO:0000256" key="4">
    <source>
        <dbReference type="SAM" id="Coils"/>
    </source>
</evidence>
<gene>
    <name evidence="6" type="ORF">EQM06_12770</name>
</gene>
<evidence type="ECO:0000313" key="6">
    <source>
        <dbReference type="EMBL" id="QAT44024.1"/>
    </source>
</evidence>
<dbReference type="InterPro" id="IPR050336">
    <property type="entry name" value="Chromosome_partition/occlusion"/>
</dbReference>
<dbReference type="GO" id="GO:0007059">
    <property type="term" value="P:chromosome segregation"/>
    <property type="evidence" value="ECO:0007669"/>
    <property type="project" value="TreeGrafter"/>
</dbReference>
<dbReference type="CDD" id="cd16393">
    <property type="entry name" value="SPO0J_N"/>
    <property type="match status" value="1"/>
</dbReference>
<dbReference type="Pfam" id="PF17762">
    <property type="entry name" value="HTH_ParB"/>
    <property type="match status" value="1"/>
</dbReference>
<dbReference type="InterPro" id="IPR041468">
    <property type="entry name" value="HTH_ParB/Spo0J"/>
</dbReference>
<dbReference type="SUPFAM" id="SSF109709">
    <property type="entry name" value="KorB DNA-binding domain-like"/>
    <property type="match status" value="1"/>
</dbReference>
<evidence type="ECO:0000256" key="2">
    <source>
        <dbReference type="ARBA" id="ARBA00006295"/>
    </source>
</evidence>
<dbReference type="SMART" id="SM00470">
    <property type="entry name" value="ParB"/>
    <property type="match status" value="1"/>
</dbReference>
<keyword evidence="3" id="KW-0238">DNA-binding</keyword>
<dbReference type="InterPro" id="IPR004437">
    <property type="entry name" value="ParB/RepB/Spo0J"/>
</dbReference>
<dbReference type="FunFam" id="3.90.1530.30:FF:000001">
    <property type="entry name" value="Chromosome partitioning protein ParB"/>
    <property type="match status" value="1"/>
</dbReference>
<dbReference type="Proteomes" id="UP000287601">
    <property type="component" value="Chromosome"/>
</dbReference>
<feature type="coiled-coil region" evidence="4">
    <location>
        <begin position="189"/>
        <end position="245"/>
    </location>
</feature>
<dbReference type="RefSeq" id="WP_128746731.1">
    <property type="nucleotide sequence ID" value="NZ_CP035281.1"/>
</dbReference>
<proteinExistence type="inferred from homology"/>
<dbReference type="GO" id="GO:0009295">
    <property type="term" value="C:nucleoid"/>
    <property type="evidence" value="ECO:0007669"/>
    <property type="project" value="UniProtKB-SubCell"/>
</dbReference>
<dbReference type="InterPro" id="IPR003115">
    <property type="entry name" value="ParB_N"/>
</dbReference>
<evidence type="ECO:0000259" key="5">
    <source>
        <dbReference type="SMART" id="SM00470"/>
    </source>
</evidence>
<evidence type="ECO:0000313" key="7">
    <source>
        <dbReference type="Proteomes" id="UP000287601"/>
    </source>
</evidence>
<dbReference type="SUPFAM" id="SSF110849">
    <property type="entry name" value="ParB/Sulfiredoxin"/>
    <property type="match status" value="1"/>
</dbReference>
<protein>
    <submittedName>
        <fullName evidence="6">ParB/RepB/Spo0J family partition protein</fullName>
    </submittedName>
</protein>
<sequence length="266" mass="30800">MFNKKNIEVSVDLVNLNPDQPRKVFNEEELLELADSIREYGVLQPIIVSRSKEGEYFLIAGERRLRASKLAGLSKIPAIVKEADLKDVALIALVENVQRENLSYLEEAIAYKRLMEDFGLSQIEISKRVGKQQSTISNKIRLLTLPEDIQETLMSNQLTERHARALLKLDDENLRKKVLERIIANNLNVKQTERLIEDILSKKQEEMRKAHKLRYINYKIYINSIRKAFDQIKDAEANAKYYQQDLGDMFEIKILIPKKNACDKVG</sequence>